<dbReference type="PROSITE" id="PS00211">
    <property type="entry name" value="ABC_TRANSPORTER_1"/>
    <property type="match status" value="1"/>
</dbReference>
<name>A0A075HU69_9ARCH</name>
<evidence type="ECO:0000256" key="3">
    <source>
        <dbReference type="ARBA" id="ARBA00022475"/>
    </source>
</evidence>
<dbReference type="EMBL" id="KF901150">
    <property type="protein sequence ID" value="AIF19911.1"/>
    <property type="molecule type" value="Genomic_DNA"/>
</dbReference>
<dbReference type="InterPro" id="IPR039421">
    <property type="entry name" value="Type_1_exporter"/>
</dbReference>
<dbReference type="InterPro" id="IPR036640">
    <property type="entry name" value="ABC1_TM_sf"/>
</dbReference>
<dbReference type="AlphaFoldDB" id="A0A075HU69"/>
<dbReference type="InterPro" id="IPR003593">
    <property type="entry name" value="AAA+_ATPase"/>
</dbReference>
<evidence type="ECO:0000256" key="9">
    <source>
        <dbReference type="SAM" id="Phobius"/>
    </source>
</evidence>
<dbReference type="PROSITE" id="PS50893">
    <property type="entry name" value="ABC_TRANSPORTER_2"/>
    <property type="match status" value="1"/>
</dbReference>
<dbReference type="Pfam" id="PF00005">
    <property type="entry name" value="ABC_tran"/>
    <property type="match status" value="1"/>
</dbReference>
<dbReference type="GO" id="GO:0140359">
    <property type="term" value="F:ABC-type transporter activity"/>
    <property type="evidence" value="ECO:0007669"/>
    <property type="project" value="InterPro"/>
</dbReference>
<dbReference type="PANTHER" id="PTHR24221:SF654">
    <property type="entry name" value="ATP-BINDING CASSETTE SUB-FAMILY B MEMBER 6"/>
    <property type="match status" value="1"/>
</dbReference>
<keyword evidence="3" id="KW-1003">Cell membrane</keyword>
<dbReference type="InterPro" id="IPR003439">
    <property type="entry name" value="ABC_transporter-like_ATP-bd"/>
</dbReference>
<evidence type="ECO:0000259" key="11">
    <source>
        <dbReference type="PROSITE" id="PS50929"/>
    </source>
</evidence>
<organism evidence="12">
    <name type="scientific">uncultured marine thaumarchaeote KM3_87_H02</name>
    <dbReference type="NCBI Taxonomy" id="1456331"/>
    <lineage>
        <taxon>Archaea</taxon>
        <taxon>Nitrososphaerota</taxon>
        <taxon>environmental samples</taxon>
    </lineage>
</organism>
<reference evidence="12" key="1">
    <citation type="journal article" date="2014" name="Genome Biol. Evol.">
        <title>Pangenome evidence for extensive interdomain horizontal transfer affecting lineage core and shell genes in uncultured planktonic thaumarchaeota and euryarchaeota.</title>
        <authorList>
            <person name="Deschamps P."/>
            <person name="Zivanovic Y."/>
            <person name="Moreira D."/>
            <person name="Rodriguez-Valera F."/>
            <person name="Lopez-Garcia P."/>
        </authorList>
    </citation>
    <scope>NUCLEOTIDE SEQUENCE</scope>
</reference>
<dbReference type="InterPro" id="IPR027417">
    <property type="entry name" value="P-loop_NTPase"/>
</dbReference>
<sequence>MFSYLKQILYLLGSDKRKLPFLIILFIGASMLDLAGLGLIGPYVALVVNPGALDGKLGQVFQIIGLPRDQQSILIIIGLSLFIIFLLKAISSIGIHWVIIRFSQQQQLRLKSYLMQTYQALPYTEYLKRNSSEYIYNIQNLTGQFSEVVLTLLRSTSDAIVGLVILTLLAFTNGPALAFLASLMAVIVYSYDRLFRKNLKRYGLQINIANTAIVQGIHEGIEGLKEIRVLGHEGHFLRKVQDGFRRISRYQARKQVIQAAPRYLLELIMISFVVILVVGVQMLGQNFNALLPTLGVFSVAALRLLPMTNFFSISFVQLRFSRDGVSRLHQDLARLKQIQLENQHDSQNGQAVSGPPNIRKEPFRKLELKKLTFRYPNANCNALEDISIQINNGESVGLIGPSGAGKTTLVDVLLGLLQPQSGEMQYNGKRLNESLSNWRAQAAYLPQDVFLIDNTLRSNVALGVDINSIDEDRLNEALAKARLKKLVDQLPQGVDSLLGERGVRLSGGQRQRVALARAFYHRRNVLVMDEATSSLDDETEREIVAEIQRLKGQITMIVIAHRFSTVQHCDRIYKLDEGRIVDQGSFDAVINKKANINA</sequence>
<evidence type="ECO:0000256" key="6">
    <source>
        <dbReference type="ARBA" id="ARBA00022840"/>
    </source>
</evidence>
<dbReference type="PANTHER" id="PTHR24221">
    <property type="entry name" value="ATP-BINDING CASSETTE SUB-FAMILY B"/>
    <property type="match status" value="1"/>
</dbReference>
<feature type="transmembrane region" description="Helical" evidence="9">
    <location>
        <begin position="21"/>
        <end position="45"/>
    </location>
</feature>
<proteinExistence type="predicted"/>
<evidence type="ECO:0000256" key="2">
    <source>
        <dbReference type="ARBA" id="ARBA00022448"/>
    </source>
</evidence>
<dbReference type="FunFam" id="3.40.50.300:FF:000854">
    <property type="entry name" value="Multidrug ABC transporter ATP-binding protein"/>
    <property type="match status" value="1"/>
</dbReference>
<dbReference type="PROSITE" id="PS50929">
    <property type="entry name" value="ABC_TM1F"/>
    <property type="match status" value="1"/>
</dbReference>
<accession>A0A075HU69</accession>
<dbReference type="GO" id="GO:0005524">
    <property type="term" value="F:ATP binding"/>
    <property type="evidence" value="ECO:0007669"/>
    <property type="project" value="UniProtKB-KW"/>
</dbReference>
<comment type="subcellular location">
    <subcellularLocation>
        <location evidence="1">Cell membrane</location>
        <topology evidence="1">Multi-pass membrane protein</topology>
    </subcellularLocation>
</comment>
<evidence type="ECO:0000256" key="7">
    <source>
        <dbReference type="ARBA" id="ARBA00022989"/>
    </source>
</evidence>
<dbReference type="SMART" id="SM00382">
    <property type="entry name" value="AAA"/>
    <property type="match status" value="1"/>
</dbReference>
<dbReference type="GO" id="GO:0016887">
    <property type="term" value="F:ATP hydrolysis activity"/>
    <property type="evidence" value="ECO:0007669"/>
    <property type="project" value="InterPro"/>
</dbReference>
<feature type="transmembrane region" description="Helical" evidence="9">
    <location>
        <begin position="159"/>
        <end position="191"/>
    </location>
</feature>
<dbReference type="SUPFAM" id="SSF52540">
    <property type="entry name" value="P-loop containing nucleoside triphosphate hydrolases"/>
    <property type="match status" value="1"/>
</dbReference>
<keyword evidence="2" id="KW-0813">Transport</keyword>
<keyword evidence="8 9" id="KW-0472">Membrane</keyword>
<feature type="transmembrane region" description="Helical" evidence="9">
    <location>
        <begin position="73"/>
        <end position="100"/>
    </location>
</feature>
<keyword evidence="4 9" id="KW-0812">Transmembrane</keyword>
<evidence type="ECO:0000256" key="8">
    <source>
        <dbReference type="ARBA" id="ARBA00023136"/>
    </source>
</evidence>
<evidence type="ECO:0000256" key="1">
    <source>
        <dbReference type="ARBA" id="ARBA00004651"/>
    </source>
</evidence>
<keyword evidence="5" id="KW-0547">Nucleotide-binding</keyword>
<dbReference type="GO" id="GO:0005886">
    <property type="term" value="C:plasma membrane"/>
    <property type="evidence" value="ECO:0007669"/>
    <property type="project" value="UniProtKB-SubCell"/>
</dbReference>
<dbReference type="Pfam" id="PF00664">
    <property type="entry name" value="ABC_membrane"/>
    <property type="match status" value="1"/>
</dbReference>
<evidence type="ECO:0000259" key="10">
    <source>
        <dbReference type="PROSITE" id="PS50893"/>
    </source>
</evidence>
<dbReference type="InterPro" id="IPR017871">
    <property type="entry name" value="ABC_transporter-like_CS"/>
</dbReference>
<dbReference type="Gene3D" id="1.20.1560.10">
    <property type="entry name" value="ABC transporter type 1, transmembrane domain"/>
    <property type="match status" value="1"/>
</dbReference>
<evidence type="ECO:0000256" key="4">
    <source>
        <dbReference type="ARBA" id="ARBA00022692"/>
    </source>
</evidence>
<protein>
    <submittedName>
        <fullName evidence="12">ABC transporter related protein</fullName>
    </submittedName>
</protein>
<dbReference type="Gene3D" id="3.40.50.300">
    <property type="entry name" value="P-loop containing nucleotide triphosphate hydrolases"/>
    <property type="match status" value="1"/>
</dbReference>
<dbReference type="InterPro" id="IPR011527">
    <property type="entry name" value="ABC1_TM_dom"/>
</dbReference>
<feature type="transmembrane region" description="Helical" evidence="9">
    <location>
        <begin position="263"/>
        <end position="283"/>
    </location>
</feature>
<dbReference type="GO" id="GO:0034040">
    <property type="term" value="F:ATPase-coupled lipid transmembrane transporter activity"/>
    <property type="evidence" value="ECO:0007669"/>
    <property type="project" value="TreeGrafter"/>
</dbReference>
<dbReference type="SUPFAM" id="SSF90123">
    <property type="entry name" value="ABC transporter transmembrane region"/>
    <property type="match status" value="1"/>
</dbReference>
<keyword evidence="7 9" id="KW-1133">Transmembrane helix</keyword>
<evidence type="ECO:0000313" key="12">
    <source>
        <dbReference type="EMBL" id="AIF19911.1"/>
    </source>
</evidence>
<evidence type="ECO:0000256" key="5">
    <source>
        <dbReference type="ARBA" id="ARBA00022741"/>
    </source>
</evidence>
<keyword evidence="6" id="KW-0067">ATP-binding</keyword>
<feature type="domain" description="ABC transmembrane type-1" evidence="11">
    <location>
        <begin position="21"/>
        <end position="318"/>
    </location>
</feature>
<feature type="domain" description="ABC transporter" evidence="10">
    <location>
        <begin position="366"/>
        <end position="598"/>
    </location>
</feature>